<dbReference type="Proteomes" id="UP000625711">
    <property type="component" value="Unassembled WGS sequence"/>
</dbReference>
<evidence type="ECO:0000313" key="3">
    <source>
        <dbReference type="Proteomes" id="UP000625711"/>
    </source>
</evidence>
<dbReference type="OrthoDB" id="6735696at2759"/>
<feature type="compositionally biased region" description="Basic and acidic residues" evidence="1">
    <location>
        <begin position="99"/>
        <end position="112"/>
    </location>
</feature>
<feature type="region of interest" description="Disordered" evidence="1">
    <location>
        <begin position="99"/>
        <end position="123"/>
    </location>
</feature>
<protein>
    <submittedName>
        <fullName evidence="2">Uncharacterized protein</fullName>
    </submittedName>
</protein>
<evidence type="ECO:0000313" key="2">
    <source>
        <dbReference type="EMBL" id="KAF7276267.1"/>
    </source>
</evidence>
<organism evidence="2 3">
    <name type="scientific">Rhynchophorus ferrugineus</name>
    <name type="common">Red palm weevil</name>
    <name type="synonym">Curculio ferrugineus</name>
    <dbReference type="NCBI Taxonomy" id="354439"/>
    <lineage>
        <taxon>Eukaryota</taxon>
        <taxon>Metazoa</taxon>
        <taxon>Ecdysozoa</taxon>
        <taxon>Arthropoda</taxon>
        <taxon>Hexapoda</taxon>
        <taxon>Insecta</taxon>
        <taxon>Pterygota</taxon>
        <taxon>Neoptera</taxon>
        <taxon>Endopterygota</taxon>
        <taxon>Coleoptera</taxon>
        <taxon>Polyphaga</taxon>
        <taxon>Cucujiformia</taxon>
        <taxon>Curculionidae</taxon>
        <taxon>Dryophthorinae</taxon>
        <taxon>Rhynchophorus</taxon>
    </lineage>
</organism>
<gene>
    <name evidence="2" type="ORF">GWI33_010720</name>
</gene>
<reference evidence="2" key="1">
    <citation type="submission" date="2020-08" db="EMBL/GenBank/DDBJ databases">
        <title>Genome sequencing and assembly of the red palm weevil Rhynchophorus ferrugineus.</title>
        <authorList>
            <person name="Dias G.B."/>
            <person name="Bergman C.M."/>
            <person name="Manee M."/>
        </authorList>
    </citation>
    <scope>NUCLEOTIDE SEQUENCE</scope>
    <source>
        <strain evidence="2">AA-2017</strain>
        <tissue evidence="2">Whole larva</tissue>
    </source>
</reference>
<keyword evidence="3" id="KW-1185">Reference proteome</keyword>
<evidence type="ECO:0000256" key="1">
    <source>
        <dbReference type="SAM" id="MobiDB-lite"/>
    </source>
</evidence>
<proteinExistence type="predicted"/>
<name>A0A834ILM6_RHYFE</name>
<comment type="caution">
    <text evidence="2">The sequence shown here is derived from an EMBL/GenBank/DDBJ whole genome shotgun (WGS) entry which is preliminary data.</text>
</comment>
<dbReference type="AlphaFoldDB" id="A0A834ILM6"/>
<sequence>MGSLQSKSPLERRNTIARRSQRRTLGNLKPKIAKINKDIKKFKGINEADSQYSEIKREIEILKNELARRGRDLQPQIRGLYETVYKSVNEAELALQAKMEENKEKRDRKLQSDEPESSVVSEGHDFDVTSDISQADTIVQIHGDNQQNGGQGLQERRKSVQLKVVKVASDDGRLFF</sequence>
<feature type="region of interest" description="Disordered" evidence="1">
    <location>
        <begin position="1"/>
        <end position="28"/>
    </location>
</feature>
<accession>A0A834ILM6</accession>
<dbReference type="EMBL" id="JAACXV010007846">
    <property type="protein sequence ID" value="KAF7276267.1"/>
    <property type="molecule type" value="Genomic_DNA"/>
</dbReference>